<evidence type="ECO:0000256" key="5">
    <source>
        <dbReference type="ARBA" id="ARBA00022692"/>
    </source>
</evidence>
<dbReference type="OrthoDB" id="9763670at2"/>
<evidence type="ECO:0000313" key="17">
    <source>
        <dbReference type="Proteomes" id="UP000009047"/>
    </source>
</evidence>
<keyword evidence="13" id="KW-0732">Signal</keyword>
<protein>
    <submittedName>
        <fullName evidence="16">TonB-dependent siderophore receptor</fullName>
    </submittedName>
</protein>
<dbReference type="AlphaFoldDB" id="E1QDF9"/>
<feature type="domain" description="TonB-dependent receptor-like beta-barrel" evidence="14">
    <location>
        <begin position="178"/>
        <end position="652"/>
    </location>
</feature>
<evidence type="ECO:0000259" key="14">
    <source>
        <dbReference type="Pfam" id="PF00593"/>
    </source>
</evidence>
<dbReference type="Pfam" id="PF07715">
    <property type="entry name" value="Plug"/>
    <property type="match status" value="1"/>
</dbReference>
<dbReference type="SUPFAM" id="SSF56935">
    <property type="entry name" value="Porins"/>
    <property type="match status" value="1"/>
</dbReference>
<keyword evidence="5 11" id="KW-0812">Transmembrane</keyword>
<evidence type="ECO:0000256" key="4">
    <source>
        <dbReference type="ARBA" id="ARBA00022496"/>
    </source>
</evidence>
<evidence type="ECO:0000256" key="12">
    <source>
        <dbReference type="RuleBase" id="RU003357"/>
    </source>
</evidence>
<dbReference type="Gene3D" id="2.40.170.20">
    <property type="entry name" value="TonB-dependent receptor, beta-barrel domain"/>
    <property type="match status" value="1"/>
</dbReference>
<organism evidence="16 17">
    <name type="scientific">Desulfarculus baarsii (strain ATCC 33931 / DSM 2075 / LMG 7858 / VKM B-1802 / 2st14)</name>
    <dbReference type="NCBI Taxonomy" id="644282"/>
    <lineage>
        <taxon>Bacteria</taxon>
        <taxon>Pseudomonadati</taxon>
        <taxon>Thermodesulfobacteriota</taxon>
        <taxon>Desulfarculia</taxon>
        <taxon>Desulfarculales</taxon>
        <taxon>Desulfarculaceae</taxon>
        <taxon>Desulfarculus</taxon>
    </lineage>
</organism>
<accession>E1QDF9</accession>
<dbReference type="PANTHER" id="PTHR32552">
    <property type="entry name" value="FERRICHROME IRON RECEPTOR-RELATED"/>
    <property type="match status" value="1"/>
</dbReference>
<dbReference type="HOGENOM" id="CLU_008287_15_2_7"/>
<feature type="chain" id="PRO_5003150290" evidence="13">
    <location>
        <begin position="23"/>
        <end position="686"/>
    </location>
</feature>
<feature type="signal peptide" evidence="13">
    <location>
        <begin position="1"/>
        <end position="22"/>
    </location>
</feature>
<dbReference type="RefSeq" id="WP_013256934.1">
    <property type="nucleotide sequence ID" value="NC_014365.1"/>
</dbReference>
<evidence type="ECO:0000256" key="11">
    <source>
        <dbReference type="PROSITE-ProRule" id="PRU01360"/>
    </source>
</evidence>
<dbReference type="InterPro" id="IPR039426">
    <property type="entry name" value="TonB-dep_rcpt-like"/>
</dbReference>
<evidence type="ECO:0000256" key="1">
    <source>
        <dbReference type="ARBA" id="ARBA00004571"/>
    </source>
</evidence>
<dbReference type="GO" id="GO:0006826">
    <property type="term" value="P:iron ion transport"/>
    <property type="evidence" value="ECO:0007669"/>
    <property type="project" value="UniProtKB-KW"/>
</dbReference>
<dbReference type="InterPro" id="IPR012910">
    <property type="entry name" value="Plug_dom"/>
</dbReference>
<dbReference type="GO" id="GO:0009279">
    <property type="term" value="C:cell outer membrane"/>
    <property type="evidence" value="ECO:0007669"/>
    <property type="project" value="UniProtKB-SubCell"/>
</dbReference>
<keyword evidence="3 11" id="KW-1134">Transmembrane beta strand</keyword>
<dbReference type="PROSITE" id="PS52016">
    <property type="entry name" value="TONB_DEPENDENT_REC_3"/>
    <property type="match status" value="1"/>
</dbReference>
<dbReference type="PANTHER" id="PTHR32552:SF81">
    <property type="entry name" value="TONB-DEPENDENT OUTER MEMBRANE RECEPTOR"/>
    <property type="match status" value="1"/>
</dbReference>
<keyword evidence="4" id="KW-0410">Iron transport</keyword>
<comment type="subcellular location">
    <subcellularLocation>
        <location evidence="1 11">Cell outer membrane</location>
        <topology evidence="1 11">Multi-pass membrane protein</topology>
    </subcellularLocation>
</comment>
<comment type="similarity">
    <text evidence="11 12">Belongs to the TonB-dependent receptor family.</text>
</comment>
<gene>
    <name evidence="16" type="ordered locus">Deba_0099</name>
</gene>
<evidence type="ECO:0000313" key="16">
    <source>
        <dbReference type="EMBL" id="ADK83478.1"/>
    </source>
</evidence>
<evidence type="ECO:0000256" key="7">
    <source>
        <dbReference type="ARBA" id="ARBA00023065"/>
    </source>
</evidence>
<keyword evidence="2 11" id="KW-0813">Transport</keyword>
<keyword evidence="7" id="KW-0406">Ion transport</keyword>
<evidence type="ECO:0000256" key="10">
    <source>
        <dbReference type="ARBA" id="ARBA00023237"/>
    </source>
</evidence>
<evidence type="ECO:0000256" key="2">
    <source>
        <dbReference type="ARBA" id="ARBA00022448"/>
    </source>
</evidence>
<keyword evidence="17" id="KW-1185">Reference proteome</keyword>
<proteinExistence type="inferred from homology"/>
<evidence type="ECO:0000256" key="3">
    <source>
        <dbReference type="ARBA" id="ARBA00022452"/>
    </source>
</evidence>
<reference evidence="16 17" key="1">
    <citation type="journal article" date="2010" name="Stand. Genomic Sci.">
        <title>Complete genome sequence of Desulfarculus baarsii type strain (2st14).</title>
        <authorList>
            <person name="Sun H."/>
            <person name="Spring S."/>
            <person name="Lapidus A."/>
            <person name="Davenport K."/>
            <person name="Del Rio T.G."/>
            <person name="Tice H."/>
            <person name="Nolan M."/>
            <person name="Copeland A."/>
            <person name="Cheng J.F."/>
            <person name="Lucas S."/>
            <person name="Tapia R."/>
            <person name="Goodwin L."/>
            <person name="Pitluck S."/>
            <person name="Ivanova N."/>
            <person name="Pagani I."/>
            <person name="Mavromatis K."/>
            <person name="Ovchinnikova G."/>
            <person name="Pati A."/>
            <person name="Chen A."/>
            <person name="Palaniappan K."/>
            <person name="Hauser L."/>
            <person name="Chang Y.J."/>
            <person name="Jeffries C.D."/>
            <person name="Detter J.C."/>
            <person name="Han C."/>
            <person name="Rohde M."/>
            <person name="Brambilla E."/>
            <person name="Goker M."/>
            <person name="Woyke T."/>
            <person name="Bristow J."/>
            <person name="Eisen J.A."/>
            <person name="Markowitz V."/>
            <person name="Hugenholtz P."/>
            <person name="Kyrpides N.C."/>
            <person name="Klenk H.P."/>
            <person name="Land M."/>
        </authorList>
    </citation>
    <scope>NUCLEOTIDE SEQUENCE [LARGE SCALE GENOMIC DNA]</scope>
    <source>
        <strain evidence="17">ATCC 33931 / DSM 2075 / LMG 7858 / VKM B-1802 / 2st14</strain>
    </source>
</reference>
<dbReference type="EMBL" id="CP002085">
    <property type="protein sequence ID" value="ADK83478.1"/>
    <property type="molecule type" value="Genomic_DNA"/>
</dbReference>
<evidence type="ECO:0000256" key="8">
    <source>
        <dbReference type="ARBA" id="ARBA00023077"/>
    </source>
</evidence>
<sequence>MHFRITAALALATLLLAGPAPADEPARTTPPATYAIDEVTVTADKLGRASQEVPASVSVYDEAELADMGLETTDDLFDRTPNMHMTTMGPQAMLGNPIVSMRGLSSFMTGAPVMSLLVDDVYYPGLSLDLLDIERVEVLRGPQGTMYGRNTEAGLINVITRKPTTEPSGRAELELGDYNTQRARFSAGGAAIADKLLVRLAGRYENSDGYFSNDFGGADDVDKHRNLDGRLTLDWLASPDLELSWTTDAQDYDSNYAEFALLDKVDNNPHHVSVDFAGEAEKRSVGSALRAQQKLGDLKLVSITSWRKMDASTYQDLDFTAYDIMRLKLKQDYQTVGEELRLVSDEPGQALRWVGGLFVYHETDDLDYATELRPMSGMAGNLRQQGDTATTGTALFGQASYTLWELVELTAGLRYDHESKDFDYAWSGGAFGVPDLKGSTGHDFDAWLPKFAVSLRLHESLTPYASVSRGFKSGGFNIKSAAGRSFDSEFAWNYELGLKTQWFDRRLTLDLAAFYIDWSDLQVEQPDYPDFTVVNAAAAASHGFEAELRARPLSGLELLASFGCVRSTFDEFKQGAADYADNDVPNVPAYTYRLGGVYRFLGGWFLSGEYIGVGPMYFDAANTKEQSAYGLANARAGYELKRVKTYFFVDNIFDETYATRAFAMSGQWYGRAGDPLTFGVKLVLEY</sequence>
<keyword evidence="6" id="KW-0408">Iron</keyword>
<evidence type="ECO:0000259" key="15">
    <source>
        <dbReference type="Pfam" id="PF07715"/>
    </source>
</evidence>
<keyword evidence="16" id="KW-0675">Receptor</keyword>
<dbReference type="CDD" id="cd01347">
    <property type="entry name" value="ligand_gated_channel"/>
    <property type="match status" value="1"/>
</dbReference>
<dbReference type="Pfam" id="PF00593">
    <property type="entry name" value="TonB_dep_Rec_b-barrel"/>
    <property type="match status" value="1"/>
</dbReference>
<keyword evidence="9 11" id="KW-0472">Membrane</keyword>
<dbReference type="STRING" id="644282.Deba_0099"/>
<dbReference type="Proteomes" id="UP000009047">
    <property type="component" value="Chromosome"/>
</dbReference>
<feature type="domain" description="TonB-dependent receptor plug" evidence="15">
    <location>
        <begin position="51"/>
        <end position="154"/>
    </location>
</feature>
<keyword evidence="8 12" id="KW-0798">TonB box</keyword>
<dbReference type="KEGG" id="dbr:Deba_0099"/>
<name>E1QDF9_DESB2</name>
<evidence type="ECO:0000256" key="13">
    <source>
        <dbReference type="SAM" id="SignalP"/>
    </source>
</evidence>
<evidence type="ECO:0000256" key="9">
    <source>
        <dbReference type="ARBA" id="ARBA00023136"/>
    </source>
</evidence>
<evidence type="ECO:0000256" key="6">
    <source>
        <dbReference type="ARBA" id="ARBA00023004"/>
    </source>
</evidence>
<dbReference type="eggNOG" id="COG4773">
    <property type="taxonomic scope" value="Bacteria"/>
</dbReference>
<keyword evidence="10 11" id="KW-0998">Cell outer membrane</keyword>
<dbReference type="InterPro" id="IPR000531">
    <property type="entry name" value="Beta-barrel_TonB"/>
</dbReference>
<dbReference type="InterPro" id="IPR036942">
    <property type="entry name" value="Beta-barrel_TonB_sf"/>
</dbReference>